<evidence type="ECO:0000259" key="6">
    <source>
        <dbReference type="Pfam" id="PF20147"/>
    </source>
</evidence>
<feature type="compositionally biased region" description="Acidic residues" evidence="4">
    <location>
        <begin position="23"/>
        <end position="39"/>
    </location>
</feature>
<evidence type="ECO:0000256" key="2">
    <source>
        <dbReference type="ARBA" id="ARBA00004613"/>
    </source>
</evidence>
<comment type="caution">
    <text evidence="7">The sequence shown here is derived from an EMBL/GenBank/DDBJ whole genome shotgun (WGS) entry which is preliminary data.</text>
</comment>
<dbReference type="EMBL" id="BSXW01000037">
    <property type="protein sequence ID" value="GMF10338.1"/>
    <property type="molecule type" value="Genomic_DNA"/>
</dbReference>
<dbReference type="GO" id="GO:0043657">
    <property type="term" value="C:host cell"/>
    <property type="evidence" value="ECO:0007669"/>
    <property type="project" value="UniProtKB-SubCell"/>
</dbReference>
<evidence type="ECO:0000313" key="7">
    <source>
        <dbReference type="EMBL" id="GMF10338.1"/>
    </source>
</evidence>
<keyword evidence="5" id="KW-1133">Transmembrane helix</keyword>
<dbReference type="InterPro" id="IPR045379">
    <property type="entry name" value="Crinkler_N"/>
</dbReference>
<comment type="subcellular location">
    <subcellularLocation>
        <location evidence="1">Host cell</location>
    </subcellularLocation>
    <subcellularLocation>
        <location evidence="2">Secreted</location>
    </subcellularLocation>
</comment>
<keyword evidence="3" id="KW-0964">Secreted</keyword>
<dbReference type="InterPro" id="IPR027417">
    <property type="entry name" value="P-loop_NTPase"/>
</dbReference>
<evidence type="ECO:0000256" key="4">
    <source>
        <dbReference type="SAM" id="MobiDB-lite"/>
    </source>
</evidence>
<protein>
    <submittedName>
        <fullName evidence="7">Unnamed protein product</fullName>
    </submittedName>
</protein>
<dbReference type="Pfam" id="PF20147">
    <property type="entry name" value="Crinkler"/>
    <property type="match status" value="1"/>
</dbReference>
<reference evidence="7" key="1">
    <citation type="submission" date="2023-04" db="EMBL/GenBank/DDBJ databases">
        <title>Phytophthora lilii NBRC 32176.</title>
        <authorList>
            <person name="Ichikawa N."/>
            <person name="Sato H."/>
            <person name="Tonouchi N."/>
        </authorList>
    </citation>
    <scope>NUCLEOTIDE SEQUENCE</scope>
    <source>
        <strain evidence="7">NBRC 32176</strain>
    </source>
</reference>
<feature type="domain" description="Crinkler effector protein N-terminal" evidence="6">
    <location>
        <begin position="58"/>
        <end position="164"/>
    </location>
</feature>
<dbReference type="AlphaFoldDB" id="A0A9W6TDA2"/>
<accession>A0A9W6TDA2</accession>
<gene>
    <name evidence="7" type="ORF">Plil01_000115900</name>
</gene>
<dbReference type="Proteomes" id="UP001165083">
    <property type="component" value="Unassembled WGS sequence"/>
</dbReference>
<keyword evidence="5" id="KW-0472">Membrane</keyword>
<evidence type="ECO:0000256" key="1">
    <source>
        <dbReference type="ARBA" id="ARBA00004340"/>
    </source>
</evidence>
<name>A0A9W6TDA2_9STRA</name>
<feature type="transmembrane region" description="Helical" evidence="5">
    <location>
        <begin position="264"/>
        <end position="288"/>
    </location>
</feature>
<dbReference type="GO" id="GO:0005576">
    <property type="term" value="C:extracellular region"/>
    <property type="evidence" value="ECO:0007669"/>
    <property type="project" value="UniProtKB-SubCell"/>
</dbReference>
<feature type="region of interest" description="Disordered" evidence="4">
    <location>
        <begin position="1"/>
        <end position="50"/>
    </location>
</feature>
<evidence type="ECO:0000313" key="8">
    <source>
        <dbReference type="Proteomes" id="UP001165083"/>
    </source>
</evidence>
<evidence type="ECO:0000256" key="3">
    <source>
        <dbReference type="ARBA" id="ARBA00022525"/>
    </source>
</evidence>
<sequence>MEELTEEPTTESPVEEPAAVEPAAEEPAAEEPAAEEPTVEESPVKDSPRKDLHEHEFEIWCLIVGMIGTAFPVIVKCSDRVWELQKTIKKEAVEIFGDYNAAQLRLYLAMKDNGEWLSPTEVNDIENGDAEPAKALIAKGHLASMSKLARIFTHPGDNAVHILVPAPVKTPTIEVEADITGKRKRSEQPSGDAQPLEVSTEEINLLFNVLGQKTQSEQNMIATPGLNEFWKGYGGFPSSYFVRREELVLWKLVVRTLSKRDKRVVIVGSSGVGKSCFIILLSFFLAIVEHRRVLVVRRLTEFSEANAVVYLDGKTRTCTRKANLTAAKVTSLPDKKEFQGALILVDGYSPKEVDRRFGVLPFQVLATSVEEDHNFDKSTCHVLLPAWRYDSLHLYAEAVLDEWKSLTGFSHEKQADSCKLTKEQYFYSGGSLRDFCRLRGDIKNGMDIIFGTFTTVPTVDLRLQHNGTTGTNQWDHVRRLYIEDQNDEEHYRLVCHWRVCLDSGYALNRLGRFLGTEKLLEHHEFAQMTSSGFWDLAYKQCFYAALDQSTKETLTMMNVIVNSDLSYSNQRYDRIEICDRLVRCDDMLEEDWYERLSKLSPGLFWRPDCVSFPFVDAVVVCEAVLRGSTLKETIVACISTSVDDKVTFKPWNWKKLNQALDGNKYIAKSIPRLFVVVGPEARTCKMTTLTNAPASDEFMVCCYDPLKYMQRPRHASPRLLHSSFNAEL</sequence>
<organism evidence="7 8">
    <name type="scientific">Phytophthora lilii</name>
    <dbReference type="NCBI Taxonomy" id="2077276"/>
    <lineage>
        <taxon>Eukaryota</taxon>
        <taxon>Sar</taxon>
        <taxon>Stramenopiles</taxon>
        <taxon>Oomycota</taxon>
        <taxon>Peronosporomycetes</taxon>
        <taxon>Peronosporales</taxon>
        <taxon>Peronosporaceae</taxon>
        <taxon>Phytophthora</taxon>
    </lineage>
</organism>
<proteinExistence type="predicted"/>
<dbReference type="OrthoDB" id="126527at2759"/>
<dbReference type="SUPFAM" id="SSF52540">
    <property type="entry name" value="P-loop containing nucleoside triphosphate hydrolases"/>
    <property type="match status" value="1"/>
</dbReference>
<keyword evidence="8" id="KW-1185">Reference proteome</keyword>
<keyword evidence="5" id="KW-0812">Transmembrane</keyword>
<feature type="compositionally biased region" description="Low complexity" evidence="4">
    <location>
        <begin position="10"/>
        <end position="22"/>
    </location>
</feature>
<evidence type="ECO:0000256" key="5">
    <source>
        <dbReference type="SAM" id="Phobius"/>
    </source>
</evidence>